<sequence length="554" mass="60282">MDNNYAFWNGWNGYLNQLPDLLLALVVLLLGWIIAKAVEKAVLKGLRKTNLDNKLFAEPGNRKYSPEKIISKIVYILILIFVFIWFFNILNLSFLATPLVGMFSTITGAIPSILKAALILLVAWLVASALKFLIKRGGRTLRVHETLNKYKFIKGDHDSSNIVDKAANIVFYLVLLISLPAVLSALNLEGVSGPFASMLNDILAFLPKLLAAALILFIGWFIAKLVRDIVTSFLQSIGTEKLVGRFGLSKLFEGTTLSSVAGYIVFVFIMIPVVIAALEELDLEGISQPAIAMLNDVLTMIPNIIVAIAFILAGIWLGKWVRGMVAGLLERIGADSYFNSIGLTKNKTRAAKSGISQLIGYIAQIIVVLLFVVQALNLLKLDFLVTLATGVIAYLPHVLAALVILGAGLWLGTLVKKLLSSLLEGPHFRLLSSVAQYAIVAVSIFMALDQLGVAHSIVNSAFILILGGLALAFGLAFGLGGKDFAAKYLQKLDRKIEQTSINKDARTTQIKESMTPDASRGNQAGDSGPARPMTPDNADPINPEHNRMNEKRDE</sequence>
<evidence type="ECO:0008006" key="5">
    <source>
        <dbReference type="Google" id="ProtNLM"/>
    </source>
</evidence>
<dbReference type="InterPro" id="IPR008910">
    <property type="entry name" value="MSC_TM_helix"/>
</dbReference>
<feature type="transmembrane region" description="Helical" evidence="2">
    <location>
        <begin position="20"/>
        <end position="38"/>
    </location>
</feature>
<protein>
    <recommendedName>
        <fullName evidence="5">Mechanosensitive ion channel</fullName>
    </recommendedName>
</protein>
<evidence type="ECO:0000313" key="3">
    <source>
        <dbReference type="EMBL" id="TYS42954.1"/>
    </source>
</evidence>
<feature type="transmembrane region" description="Helical" evidence="2">
    <location>
        <begin position="260"/>
        <end position="278"/>
    </location>
</feature>
<dbReference type="EMBL" id="VTER01000015">
    <property type="protein sequence ID" value="TYS42954.1"/>
    <property type="molecule type" value="Genomic_DNA"/>
</dbReference>
<name>A0A5D4QYS7_9BACI</name>
<feature type="transmembrane region" description="Helical" evidence="2">
    <location>
        <begin position="298"/>
        <end position="318"/>
    </location>
</feature>
<dbReference type="Proteomes" id="UP000322139">
    <property type="component" value="Unassembled WGS sequence"/>
</dbReference>
<feature type="transmembrane region" description="Helical" evidence="2">
    <location>
        <begin position="116"/>
        <end position="134"/>
    </location>
</feature>
<dbReference type="Pfam" id="PF05552">
    <property type="entry name" value="MS_channel_1st_1"/>
    <property type="match status" value="5"/>
</dbReference>
<feature type="transmembrane region" description="Helical" evidence="2">
    <location>
        <begin position="391"/>
        <end position="415"/>
    </location>
</feature>
<accession>A0A5D4QYS7</accession>
<gene>
    <name evidence="3" type="ORF">FZD51_22830</name>
</gene>
<feature type="region of interest" description="Disordered" evidence="1">
    <location>
        <begin position="503"/>
        <end position="554"/>
    </location>
</feature>
<keyword evidence="2" id="KW-1133">Transmembrane helix</keyword>
<feature type="transmembrane region" description="Helical" evidence="2">
    <location>
        <begin position="169"/>
        <end position="190"/>
    </location>
</feature>
<feature type="compositionally biased region" description="Polar residues" evidence="1">
    <location>
        <begin position="503"/>
        <end position="512"/>
    </location>
</feature>
<dbReference type="PANTHER" id="PTHR30221:SF1">
    <property type="entry name" value="SMALL-CONDUCTANCE MECHANOSENSITIVE CHANNEL"/>
    <property type="match status" value="1"/>
</dbReference>
<keyword evidence="2" id="KW-0472">Membrane</keyword>
<dbReference type="RefSeq" id="WP_148976847.1">
    <property type="nucleotide sequence ID" value="NZ_VTER01000015.1"/>
</dbReference>
<dbReference type="PANTHER" id="PTHR30221">
    <property type="entry name" value="SMALL-CONDUCTANCE MECHANOSENSITIVE CHANNEL"/>
    <property type="match status" value="1"/>
</dbReference>
<evidence type="ECO:0000256" key="2">
    <source>
        <dbReference type="SAM" id="Phobius"/>
    </source>
</evidence>
<dbReference type="NCBIfam" id="NF033912">
    <property type="entry name" value="msc"/>
    <property type="match status" value="1"/>
</dbReference>
<feature type="transmembrane region" description="Helical" evidence="2">
    <location>
        <begin position="73"/>
        <end position="96"/>
    </location>
</feature>
<evidence type="ECO:0000256" key="1">
    <source>
        <dbReference type="SAM" id="MobiDB-lite"/>
    </source>
</evidence>
<dbReference type="GO" id="GO:0008381">
    <property type="term" value="F:mechanosensitive monoatomic ion channel activity"/>
    <property type="evidence" value="ECO:0007669"/>
    <property type="project" value="InterPro"/>
</dbReference>
<reference evidence="3 4" key="1">
    <citation type="submission" date="2019-08" db="EMBL/GenBank/DDBJ databases">
        <title>Bacillus genomes from the desert of Cuatro Cienegas, Coahuila.</title>
        <authorList>
            <person name="Olmedo-Alvarez G."/>
        </authorList>
    </citation>
    <scope>NUCLEOTIDE SEQUENCE [LARGE SCALE GENOMIC DNA]</scope>
    <source>
        <strain evidence="3 4">CH446_14T</strain>
    </source>
</reference>
<feature type="compositionally biased region" description="Basic and acidic residues" evidence="1">
    <location>
        <begin position="542"/>
        <end position="554"/>
    </location>
</feature>
<keyword evidence="2" id="KW-0812">Transmembrane</keyword>
<feature type="transmembrane region" description="Helical" evidence="2">
    <location>
        <begin position="427"/>
        <end position="448"/>
    </location>
</feature>
<dbReference type="InterPro" id="IPR045275">
    <property type="entry name" value="MscS_archaea/bacteria_type"/>
</dbReference>
<organism evidence="3 4">
    <name type="scientific">Bacillus infantis</name>
    <dbReference type="NCBI Taxonomy" id="324767"/>
    <lineage>
        <taxon>Bacteria</taxon>
        <taxon>Bacillati</taxon>
        <taxon>Bacillota</taxon>
        <taxon>Bacilli</taxon>
        <taxon>Bacillales</taxon>
        <taxon>Bacillaceae</taxon>
        <taxon>Bacillus</taxon>
    </lineage>
</organism>
<dbReference type="Gene3D" id="1.10.287.1260">
    <property type="match status" value="3"/>
</dbReference>
<feature type="transmembrane region" description="Helical" evidence="2">
    <location>
        <begin position="202"/>
        <end position="223"/>
    </location>
</feature>
<feature type="transmembrane region" description="Helical" evidence="2">
    <location>
        <begin position="358"/>
        <end position="379"/>
    </location>
</feature>
<comment type="caution">
    <text evidence="3">The sequence shown here is derived from an EMBL/GenBank/DDBJ whole genome shotgun (WGS) entry which is preliminary data.</text>
</comment>
<evidence type="ECO:0000313" key="4">
    <source>
        <dbReference type="Proteomes" id="UP000322139"/>
    </source>
</evidence>
<feature type="transmembrane region" description="Helical" evidence="2">
    <location>
        <begin position="460"/>
        <end position="481"/>
    </location>
</feature>
<proteinExistence type="predicted"/>
<dbReference type="AlphaFoldDB" id="A0A5D4QYS7"/>